<dbReference type="Proteomes" id="UP000694392">
    <property type="component" value="Unplaced"/>
</dbReference>
<dbReference type="Gene3D" id="2.60.220.30">
    <property type="match status" value="1"/>
</dbReference>
<sequence length="430" mass="47932">MERFLEQSLLAQLSVTLVLVSSILLLVKCLHSWCPTLLCLGCARREHVSFPNLETLSPSPCPNATLEEVEGFYQELYALTGGKVVMKQLLSKVLVYVGKEVDHKGGCLMLPDMGISLTVPPALGRAEKVSLVLVWDLADSPQLSSTQALISPLVYCGPHGTAFQKPCLLMFKHCWGNATQARGYTSNTDLLGTKTWHSIQEREGLFTYVLEAPWKAEAQKWLQLAIFCSPLATSQSHLQIRVYFLNNTSCALQWAVINFEGSSVVPVQLFYFTGRTKDMCLVIKYVSDGKSTIGNLAVILVWKAVRPSPLERELALCLNLRDSLWLKVLGIFSSSRIPHELFEQLQMLLEPISISGNEHVYFSCQQSPAAATLEIFEEQNGSLKYLYNTMVAIDRLDCASAIESYLNGITKLLPVEAYENQGLEMQEEKI</sequence>
<dbReference type="InterPro" id="IPR037936">
    <property type="entry name" value="UNC5A-D"/>
</dbReference>
<dbReference type="SUPFAM" id="SSF47986">
    <property type="entry name" value="DEATH domain"/>
    <property type="match status" value="1"/>
</dbReference>
<dbReference type="GO" id="GO:0046330">
    <property type="term" value="P:positive regulation of JNK cascade"/>
    <property type="evidence" value="ECO:0007669"/>
    <property type="project" value="Ensembl"/>
</dbReference>
<gene>
    <name evidence="2" type="primary">UNC5CL</name>
</gene>
<dbReference type="PANTHER" id="PTHR12582">
    <property type="entry name" value="NETRIN RECEPTOR UNC5"/>
    <property type="match status" value="1"/>
</dbReference>
<keyword evidence="3" id="KW-1185">Reference proteome</keyword>
<dbReference type="InterPro" id="IPR011029">
    <property type="entry name" value="DEATH-like_dom_sf"/>
</dbReference>
<protein>
    <submittedName>
        <fullName evidence="2">Unc-5 family C-terminal like</fullName>
    </submittedName>
</protein>
<dbReference type="AlphaFoldDB" id="A0A8D0H4M7"/>
<dbReference type="PROSITE" id="PS51145">
    <property type="entry name" value="ZU5"/>
    <property type="match status" value="1"/>
</dbReference>
<feature type="domain" description="ZU5" evidence="1">
    <location>
        <begin position="95"/>
        <end position="212"/>
    </location>
</feature>
<organism evidence="2 3">
    <name type="scientific">Sphenodon punctatus</name>
    <name type="common">Tuatara</name>
    <name type="synonym">Hatteria punctata</name>
    <dbReference type="NCBI Taxonomy" id="8508"/>
    <lineage>
        <taxon>Eukaryota</taxon>
        <taxon>Metazoa</taxon>
        <taxon>Chordata</taxon>
        <taxon>Craniata</taxon>
        <taxon>Vertebrata</taxon>
        <taxon>Euteleostomi</taxon>
        <taxon>Lepidosauria</taxon>
        <taxon>Sphenodontia</taxon>
        <taxon>Sphenodontidae</taxon>
        <taxon>Sphenodon</taxon>
    </lineage>
</organism>
<dbReference type="Ensembl" id="ENSSPUT00000015025.1">
    <property type="protein sequence ID" value="ENSSPUP00000014085.1"/>
    <property type="gene ID" value="ENSSPUG00000010858.1"/>
</dbReference>
<dbReference type="SMART" id="SM00218">
    <property type="entry name" value="ZU5"/>
    <property type="match status" value="1"/>
</dbReference>
<reference evidence="2" key="1">
    <citation type="submission" date="2025-08" db="UniProtKB">
        <authorList>
            <consortium name="Ensembl"/>
        </authorList>
    </citation>
    <scope>IDENTIFICATION</scope>
</reference>
<evidence type="ECO:0000259" key="1">
    <source>
        <dbReference type="PROSITE" id="PS51145"/>
    </source>
</evidence>
<dbReference type="GO" id="GO:0005813">
    <property type="term" value="C:centrosome"/>
    <property type="evidence" value="ECO:0007669"/>
    <property type="project" value="Ensembl"/>
</dbReference>
<reference evidence="2" key="2">
    <citation type="submission" date="2025-09" db="UniProtKB">
        <authorList>
            <consortium name="Ensembl"/>
        </authorList>
    </citation>
    <scope>IDENTIFICATION</scope>
</reference>
<evidence type="ECO:0000313" key="2">
    <source>
        <dbReference type="Ensembl" id="ENSSPUP00000014085.1"/>
    </source>
</evidence>
<evidence type="ECO:0000313" key="3">
    <source>
        <dbReference type="Proteomes" id="UP000694392"/>
    </source>
</evidence>
<proteinExistence type="predicted"/>
<dbReference type="GO" id="GO:0005042">
    <property type="term" value="F:netrin receptor activity"/>
    <property type="evidence" value="ECO:0007669"/>
    <property type="project" value="InterPro"/>
</dbReference>
<accession>A0A8D0H4M7</accession>
<dbReference type="GO" id="GO:0008233">
    <property type="term" value="F:peptidase activity"/>
    <property type="evidence" value="ECO:0007669"/>
    <property type="project" value="Ensembl"/>
</dbReference>
<dbReference type="GO" id="GO:0043123">
    <property type="term" value="P:positive regulation of canonical NF-kappaB signal transduction"/>
    <property type="evidence" value="ECO:0007669"/>
    <property type="project" value="Ensembl"/>
</dbReference>
<name>A0A8D0H4M7_SPHPU</name>
<dbReference type="Pfam" id="PF00791">
    <property type="entry name" value="ZU5"/>
    <property type="match status" value="1"/>
</dbReference>
<dbReference type="OMA" id="VTRQLMH"/>
<dbReference type="GO" id="GO:0005829">
    <property type="term" value="C:cytosol"/>
    <property type="evidence" value="ECO:0007669"/>
    <property type="project" value="Ensembl"/>
</dbReference>
<dbReference type="GeneTree" id="ENSGT00950000182815"/>
<dbReference type="PANTHER" id="PTHR12582:SF41">
    <property type="entry name" value="UNC5C-LIKE PROTEIN"/>
    <property type="match status" value="1"/>
</dbReference>
<dbReference type="InterPro" id="IPR000906">
    <property type="entry name" value="ZU5_dom"/>
</dbReference>
<dbReference type="GO" id="GO:0016020">
    <property type="term" value="C:membrane"/>
    <property type="evidence" value="ECO:0007669"/>
    <property type="project" value="Ensembl"/>
</dbReference>